<dbReference type="AlphaFoldDB" id="A0A224Y4H9"/>
<sequence length="71" mass="7513">MRFAFSGFAGFGFEVLAGASSSNDSVAPTFPFLCPNSGSRSPRIGGSRYLSALCVHDSNRTRYRSSSSIVA</sequence>
<evidence type="ECO:0000313" key="1">
    <source>
        <dbReference type="EMBL" id="JAW16080.1"/>
    </source>
</evidence>
<organism evidence="1">
    <name type="scientific">Panstrongylus lignarius</name>
    <dbReference type="NCBI Taxonomy" id="156445"/>
    <lineage>
        <taxon>Eukaryota</taxon>
        <taxon>Metazoa</taxon>
        <taxon>Ecdysozoa</taxon>
        <taxon>Arthropoda</taxon>
        <taxon>Hexapoda</taxon>
        <taxon>Insecta</taxon>
        <taxon>Pterygota</taxon>
        <taxon>Neoptera</taxon>
        <taxon>Paraneoptera</taxon>
        <taxon>Hemiptera</taxon>
        <taxon>Heteroptera</taxon>
        <taxon>Panheteroptera</taxon>
        <taxon>Cimicomorpha</taxon>
        <taxon>Reduviidae</taxon>
        <taxon>Triatominae</taxon>
        <taxon>Panstrongylus</taxon>
    </lineage>
</organism>
<dbReference type="EMBL" id="GFTR01000346">
    <property type="protein sequence ID" value="JAW16080.1"/>
    <property type="molecule type" value="Transcribed_RNA"/>
</dbReference>
<reference evidence="1" key="1">
    <citation type="journal article" date="2018" name="PLoS Negl. Trop. Dis.">
        <title>An insight into the salivary gland and fat body transcriptome of Panstrongylus lignarius (Hemiptera: Heteroptera), the main vector of Chagas disease in Peru.</title>
        <authorList>
            <person name="Nevoa J.C."/>
            <person name="Mendes M.T."/>
            <person name="da Silva M.V."/>
            <person name="Soares S.C."/>
            <person name="Oliveira C.J.F."/>
            <person name="Ribeiro J.M.C."/>
        </authorList>
    </citation>
    <scope>NUCLEOTIDE SEQUENCE</scope>
</reference>
<proteinExistence type="predicted"/>
<name>A0A224Y4H9_9HEMI</name>
<accession>A0A224Y4H9</accession>
<protein>
    <submittedName>
        <fullName evidence="1">Uncharacterized protein</fullName>
    </submittedName>
</protein>